<comment type="similarity">
    <text evidence="1">Belongs to the ComF/GntX family.</text>
</comment>
<evidence type="ECO:0000256" key="1">
    <source>
        <dbReference type="ARBA" id="ARBA00008007"/>
    </source>
</evidence>
<comment type="caution">
    <text evidence="3">The sequence shown here is derived from an EMBL/GenBank/DDBJ whole genome shotgun (WGS) entry which is preliminary data.</text>
</comment>
<keyword evidence="4" id="KW-1185">Reference proteome</keyword>
<organism evidence="3 4">
    <name type="scientific">Limosilactobacillus pontis</name>
    <dbReference type="NCBI Taxonomy" id="35787"/>
    <lineage>
        <taxon>Bacteria</taxon>
        <taxon>Bacillati</taxon>
        <taxon>Bacillota</taxon>
        <taxon>Bacilli</taxon>
        <taxon>Lactobacillales</taxon>
        <taxon>Lactobacillaceae</taxon>
        <taxon>Limosilactobacillus</taxon>
    </lineage>
</organism>
<dbReference type="CDD" id="cd06223">
    <property type="entry name" value="PRTases_typeI"/>
    <property type="match status" value="1"/>
</dbReference>
<accession>A0ABT7UWF4</accession>
<dbReference type="PANTHER" id="PTHR47505">
    <property type="entry name" value="DNA UTILIZATION PROTEIN YHGH"/>
    <property type="match status" value="1"/>
</dbReference>
<protein>
    <submittedName>
        <fullName evidence="3">ComF family protein</fullName>
    </submittedName>
</protein>
<dbReference type="InterPro" id="IPR051910">
    <property type="entry name" value="ComF/GntX_DNA_util-trans"/>
</dbReference>
<name>A0ABT7UWF4_9LACO</name>
<evidence type="ECO:0000313" key="3">
    <source>
        <dbReference type="EMBL" id="MDM8266038.1"/>
    </source>
</evidence>
<evidence type="ECO:0000313" key="4">
    <source>
        <dbReference type="Proteomes" id="UP001529343"/>
    </source>
</evidence>
<dbReference type="InterPro" id="IPR029057">
    <property type="entry name" value="PRTase-like"/>
</dbReference>
<dbReference type="RefSeq" id="WP_289585798.1">
    <property type="nucleotide sequence ID" value="NZ_JAUDDW010000005.1"/>
</dbReference>
<sequence>MNCLLCNARIAVRLTLRDLVTLQPLEQATLCDRCRAAFTPIDPEHACPGCGRPQKDPHLCCECQKWQQQYGWHLRHQALYTYNDAMKEYMHRYKFAGDWRLRHVFCDELQQRIRQIKADLVVPIPVTATTMATRGFNQVQGLLGDLAVVPVLQHRAADKVAQSQKTRRQRLQTSQPFLLRDPAAVCGRRVLLADDIYTTGRTLYHAAVLLKKARCREVVSVSLAR</sequence>
<proteinExistence type="inferred from homology"/>
<dbReference type="Proteomes" id="UP001529343">
    <property type="component" value="Unassembled WGS sequence"/>
</dbReference>
<reference evidence="3 4" key="2">
    <citation type="submission" date="2023-06" db="EMBL/GenBank/DDBJ databases">
        <authorList>
            <person name="Zeman M."/>
            <person name="Kubasova T."/>
            <person name="Jahodarova E."/>
            <person name="Nykrynova M."/>
            <person name="Rychlik I."/>
        </authorList>
    </citation>
    <scope>NUCLEOTIDE SEQUENCE [LARGE SCALE GENOMIC DNA]</scope>
    <source>
        <strain evidence="3 4">161_Gplus</strain>
    </source>
</reference>
<dbReference type="PANTHER" id="PTHR47505:SF1">
    <property type="entry name" value="DNA UTILIZATION PROTEIN YHGH"/>
    <property type="match status" value="1"/>
</dbReference>
<gene>
    <name evidence="3" type="ORF">QUW44_02470</name>
</gene>
<reference evidence="4" key="1">
    <citation type="submission" date="2023-06" db="EMBL/GenBank/DDBJ databases">
        <title>Identification and characterization of horizontal gene transfer across gut microbiota members of farm animals based on homology search.</title>
        <authorList>
            <person name="Zeman M."/>
            <person name="Kubasova T."/>
            <person name="Jahodarova E."/>
            <person name="Nykrynova M."/>
            <person name="Rychlik I."/>
        </authorList>
    </citation>
    <scope>NUCLEOTIDE SEQUENCE [LARGE SCALE GENOMIC DNA]</scope>
    <source>
        <strain evidence="4">161_Gplus</strain>
    </source>
</reference>
<dbReference type="EMBL" id="JAUDDW010000005">
    <property type="protein sequence ID" value="MDM8266038.1"/>
    <property type="molecule type" value="Genomic_DNA"/>
</dbReference>
<evidence type="ECO:0000259" key="2">
    <source>
        <dbReference type="Pfam" id="PF00156"/>
    </source>
</evidence>
<dbReference type="SUPFAM" id="SSF53271">
    <property type="entry name" value="PRTase-like"/>
    <property type="match status" value="1"/>
</dbReference>
<dbReference type="Gene3D" id="3.40.50.2020">
    <property type="match status" value="1"/>
</dbReference>
<feature type="domain" description="Phosphoribosyltransferase" evidence="2">
    <location>
        <begin position="110"/>
        <end position="224"/>
    </location>
</feature>
<dbReference type="Pfam" id="PF00156">
    <property type="entry name" value="Pribosyltran"/>
    <property type="match status" value="1"/>
</dbReference>
<dbReference type="InterPro" id="IPR000836">
    <property type="entry name" value="PRTase_dom"/>
</dbReference>